<dbReference type="GO" id="GO:0009982">
    <property type="term" value="F:pseudouridine synthase activity"/>
    <property type="evidence" value="ECO:0007669"/>
    <property type="project" value="InterPro"/>
</dbReference>
<dbReference type="InterPro" id="IPR006145">
    <property type="entry name" value="PsdUridine_synth_RsuA/RluA"/>
</dbReference>
<dbReference type="Proteomes" id="UP000185473">
    <property type="component" value="Chromosome"/>
</dbReference>
<comment type="similarity">
    <text evidence="2">Belongs to the pseudouridine synthase RluA family.</text>
</comment>
<comment type="catalytic activity">
    <reaction evidence="1">
        <text>a uridine in RNA = a pseudouridine in RNA</text>
        <dbReference type="Rhea" id="RHEA:48348"/>
        <dbReference type="Rhea" id="RHEA-COMP:12068"/>
        <dbReference type="Rhea" id="RHEA-COMP:12069"/>
        <dbReference type="ChEBI" id="CHEBI:65314"/>
        <dbReference type="ChEBI" id="CHEBI:65315"/>
    </reaction>
</comment>
<dbReference type="InterPro" id="IPR006224">
    <property type="entry name" value="PsdUridine_synth_RluA-like_CS"/>
</dbReference>
<dbReference type="SUPFAM" id="SSF55120">
    <property type="entry name" value="Pseudouridine synthase"/>
    <property type="match status" value="1"/>
</dbReference>
<organism evidence="6 7">
    <name type="scientific">Weissella jogaejeotgali</name>
    <dbReference type="NCBI Taxonomy" id="1631871"/>
    <lineage>
        <taxon>Bacteria</taxon>
        <taxon>Bacillati</taxon>
        <taxon>Bacillota</taxon>
        <taxon>Bacilli</taxon>
        <taxon>Lactobacillales</taxon>
        <taxon>Lactobacillaceae</taxon>
        <taxon>Weissella</taxon>
    </lineage>
</organism>
<dbReference type="EMBL" id="CP014332">
    <property type="protein sequence ID" value="APS41563.1"/>
    <property type="molecule type" value="Genomic_DNA"/>
</dbReference>
<evidence type="ECO:0000313" key="7">
    <source>
        <dbReference type="Proteomes" id="UP000185473"/>
    </source>
</evidence>
<dbReference type="PANTHER" id="PTHR21600">
    <property type="entry name" value="MITOCHONDRIAL RNA PSEUDOURIDINE SYNTHASE"/>
    <property type="match status" value="1"/>
</dbReference>
<dbReference type="PANTHER" id="PTHR21600:SF87">
    <property type="entry name" value="RNA PSEUDOURIDYLATE SYNTHASE DOMAIN-CONTAINING PROTEIN 1"/>
    <property type="match status" value="1"/>
</dbReference>
<dbReference type="GO" id="GO:0003723">
    <property type="term" value="F:RNA binding"/>
    <property type="evidence" value="ECO:0007669"/>
    <property type="project" value="InterPro"/>
</dbReference>
<dbReference type="GO" id="GO:0000455">
    <property type="term" value="P:enzyme-directed rRNA pseudouridine synthesis"/>
    <property type="evidence" value="ECO:0007669"/>
    <property type="project" value="TreeGrafter"/>
</dbReference>
<feature type="domain" description="Pseudouridine synthase RsuA/RluA-like" evidence="5">
    <location>
        <begin position="94"/>
        <end position="243"/>
    </location>
</feature>
<name>A0A1L6RAL8_9LACO</name>
<proteinExistence type="inferred from homology"/>
<dbReference type="Gene3D" id="3.30.2350.10">
    <property type="entry name" value="Pseudouridine synthase"/>
    <property type="match status" value="1"/>
</dbReference>
<reference evidence="6 7" key="1">
    <citation type="submission" date="2016-02" db="EMBL/GenBank/DDBJ databases">
        <title>Complete Genome Sequence of Weissella jogaejeotgali FOL01.</title>
        <authorList>
            <person name="Lee J.-H."/>
            <person name="Ku H.-J."/>
        </authorList>
    </citation>
    <scope>NUCLEOTIDE SEQUENCE [LARGE SCALE GENOMIC DNA]</scope>
    <source>
        <strain evidence="6 7">FOL01</strain>
    </source>
</reference>
<dbReference type="RefSeq" id="WP_075269407.1">
    <property type="nucleotide sequence ID" value="NZ_CP014332.1"/>
</dbReference>
<evidence type="ECO:0000313" key="6">
    <source>
        <dbReference type="EMBL" id="APS41563.1"/>
    </source>
</evidence>
<evidence type="ECO:0000256" key="1">
    <source>
        <dbReference type="ARBA" id="ARBA00000073"/>
    </source>
</evidence>
<evidence type="ECO:0000256" key="4">
    <source>
        <dbReference type="ARBA" id="ARBA00033164"/>
    </source>
</evidence>
<dbReference type="AlphaFoldDB" id="A0A1L6RAL8"/>
<dbReference type="STRING" id="1631871.FOL01_0704"/>
<protein>
    <recommendedName>
        <fullName evidence="3">RNA pseudouridylate synthase</fullName>
    </recommendedName>
    <alternativeName>
        <fullName evidence="4">RNA-uridine isomerase</fullName>
    </alternativeName>
</protein>
<evidence type="ECO:0000256" key="3">
    <source>
        <dbReference type="ARBA" id="ARBA00031870"/>
    </source>
</evidence>
<gene>
    <name evidence="6" type="ORF">FOL01_0704</name>
</gene>
<accession>A0A1L6RAL8</accession>
<dbReference type="KEGG" id="wjo:FOL01_0704"/>
<keyword evidence="7" id="KW-1185">Reference proteome</keyword>
<dbReference type="OrthoDB" id="9773999at2"/>
<dbReference type="InterPro" id="IPR050188">
    <property type="entry name" value="RluA_PseudoU_synthase"/>
</dbReference>
<dbReference type="InterPro" id="IPR020103">
    <property type="entry name" value="PsdUridine_synth_cat_dom_sf"/>
</dbReference>
<sequence>MVGWTKQIELPADQPAVSIKEQLTMWHVPRRIRGNFRIARRIYLNGEYQPTSTILKPHDVLLLHWLPTDFITPDSHYVPDDSQSLQILYENDELLVVNKIKGVKTHPNSPGEDGTMMNFAQAYLVKQGKRAYMVHRLDGQTTGALIIAKVPYVVPMLNQLLHDKTIKRTYLAWVDGHLPQPMGTINLPIGEHPTNTRLRQINGINAKPAVTHWTKIKTVYQQTLVRLQLETGRTHQIRLHMAAIGHPLVGDDLYNQQSNYAGGLLLHSASVQLPIPFSNDIKSIGAPLPSSFPANLK</sequence>
<dbReference type="GO" id="GO:0140098">
    <property type="term" value="F:catalytic activity, acting on RNA"/>
    <property type="evidence" value="ECO:0007669"/>
    <property type="project" value="UniProtKB-ARBA"/>
</dbReference>
<dbReference type="CDD" id="cd02869">
    <property type="entry name" value="PseudoU_synth_RluA_like"/>
    <property type="match status" value="1"/>
</dbReference>
<evidence type="ECO:0000259" key="5">
    <source>
        <dbReference type="Pfam" id="PF00849"/>
    </source>
</evidence>
<dbReference type="Pfam" id="PF00849">
    <property type="entry name" value="PseudoU_synth_2"/>
    <property type="match status" value="1"/>
</dbReference>
<dbReference type="PROSITE" id="PS01129">
    <property type="entry name" value="PSI_RLU"/>
    <property type="match status" value="1"/>
</dbReference>
<evidence type="ECO:0000256" key="2">
    <source>
        <dbReference type="ARBA" id="ARBA00010876"/>
    </source>
</evidence>